<evidence type="ECO:0000256" key="4">
    <source>
        <dbReference type="ARBA" id="ARBA00022723"/>
    </source>
</evidence>
<dbReference type="Pfam" id="PF01477">
    <property type="entry name" value="PLAT"/>
    <property type="match status" value="1"/>
</dbReference>
<feature type="binding site" evidence="8">
    <location>
        <position position="730"/>
    </location>
    <ligand>
        <name>Fe cation</name>
        <dbReference type="ChEBI" id="CHEBI:24875"/>
        <note>catalytic</note>
    </ligand>
</feature>
<evidence type="ECO:0000256" key="3">
    <source>
        <dbReference type="ARBA" id="ARBA00022490"/>
    </source>
</evidence>
<keyword evidence="4 8" id="KW-0479">Metal-binding</keyword>
<evidence type="ECO:0008006" key="16">
    <source>
        <dbReference type="Google" id="ProtNLM"/>
    </source>
</evidence>
<gene>
    <name evidence="14" type="ORF">ACJMK2_029418</name>
</gene>
<evidence type="ECO:0000256" key="8">
    <source>
        <dbReference type="PIRSR" id="PIRSR601885-1"/>
    </source>
</evidence>
<feature type="binding site" evidence="8">
    <location>
        <position position="725"/>
    </location>
    <ligand>
        <name>Fe cation</name>
        <dbReference type="ChEBI" id="CHEBI:24875"/>
        <note>catalytic</note>
    </ligand>
</feature>
<dbReference type="SUPFAM" id="SSF49723">
    <property type="entry name" value="Lipase/lipooxygenase domain (PLAT/LH2 domain)"/>
    <property type="match status" value="1"/>
</dbReference>
<keyword evidence="7" id="KW-0443">Lipid metabolism</keyword>
<dbReference type="PANTHER" id="PTHR11771">
    <property type="entry name" value="LIPOXYGENASE"/>
    <property type="match status" value="1"/>
</dbReference>
<comment type="caution">
    <text evidence="14">The sequence shown here is derived from an EMBL/GenBank/DDBJ whole genome shotgun (WGS) entry which is preliminary data.</text>
</comment>
<dbReference type="Proteomes" id="UP001634394">
    <property type="component" value="Unassembled WGS sequence"/>
</dbReference>
<dbReference type="Gene3D" id="2.40.180.10">
    <property type="entry name" value="Catalase core domain"/>
    <property type="match status" value="1"/>
</dbReference>
<dbReference type="AlphaFoldDB" id="A0ABD3XBK5"/>
<evidence type="ECO:0000256" key="7">
    <source>
        <dbReference type="ARBA" id="ARBA00023098"/>
    </source>
</evidence>
<proteinExistence type="predicted"/>
<accession>A0ABD3XBK5</accession>
<dbReference type="InterPro" id="IPR036392">
    <property type="entry name" value="PLAT/LH2_dom_sf"/>
</dbReference>
<keyword evidence="3" id="KW-0963">Cytoplasm</keyword>
<evidence type="ECO:0000256" key="9">
    <source>
        <dbReference type="PIRSR" id="PIRSR601885-2"/>
    </source>
</evidence>
<feature type="site" description="Essential for stabilizing binding to COTL1" evidence="10">
    <location>
        <position position="466"/>
    </location>
</feature>
<reference evidence="14 15" key="1">
    <citation type="submission" date="2024-11" db="EMBL/GenBank/DDBJ databases">
        <title>Chromosome-level genome assembly of the freshwater bivalve Anodonta woodiana.</title>
        <authorList>
            <person name="Chen X."/>
        </authorList>
    </citation>
    <scope>NUCLEOTIDE SEQUENCE [LARGE SCALE GENOMIC DNA]</scope>
    <source>
        <strain evidence="14">MN2024</strain>
        <tissue evidence="14">Gills</tissue>
    </source>
</reference>
<protein>
    <recommendedName>
        <fullName evidence="16">Lipoxygenase</fullName>
    </recommendedName>
</protein>
<evidence type="ECO:0000259" key="13">
    <source>
        <dbReference type="PROSITE" id="PS51393"/>
    </source>
</evidence>
<dbReference type="Gene3D" id="3.10.450.60">
    <property type="match status" value="1"/>
</dbReference>
<dbReference type="PROSITE" id="PS50095">
    <property type="entry name" value="PLAT"/>
    <property type="match status" value="1"/>
</dbReference>
<dbReference type="SUPFAM" id="SSF56634">
    <property type="entry name" value="Heme-dependent catalase-like"/>
    <property type="match status" value="1"/>
</dbReference>
<evidence type="ECO:0000313" key="15">
    <source>
        <dbReference type="Proteomes" id="UP001634394"/>
    </source>
</evidence>
<comment type="caution">
    <text evidence="11">Lacks conserved residue(s) required for the propagation of feature annotation.</text>
</comment>
<dbReference type="InterPro" id="IPR001024">
    <property type="entry name" value="PLAT/LH2_dom"/>
</dbReference>
<evidence type="ECO:0000259" key="12">
    <source>
        <dbReference type="PROSITE" id="PS50095"/>
    </source>
</evidence>
<dbReference type="InterPro" id="IPR000907">
    <property type="entry name" value="LipOase"/>
</dbReference>
<feature type="binding site" evidence="9">
    <location>
        <position position="380"/>
    </location>
    <ligand>
        <name>Ca(2+)</name>
        <dbReference type="ChEBI" id="CHEBI:29108"/>
        <label>1</label>
    </ligand>
</feature>
<evidence type="ECO:0000256" key="2">
    <source>
        <dbReference type="ARBA" id="ARBA00005189"/>
    </source>
</evidence>
<name>A0ABD3XBK5_SINWO</name>
<keyword evidence="8" id="KW-0408">Iron</keyword>
<evidence type="ECO:0000313" key="14">
    <source>
        <dbReference type="EMBL" id="KAL3883125.1"/>
    </source>
</evidence>
<comment type="pathway">
    <text evidence="2">Lipid metabolism.</text>
</comment>
<dbReference type="GO" id="GO:0005737">
    <property type="term" value="C:cytoplasm"/>
    <property type="evidence" value="ECO:0007669"/>
    <property type="project" value="UniProtKB-SubCell"/>
</dbReference>
<evidence type="ECO:0000256" key="6">
    <source>
        <dbReference type="ARBA" id="ARBA00023002"/>
    </source>
</evidence>
<dbReference type="EMBL" id="JBJQND010000003">
    <property type="protein sequence ID" value="KAL3883125.1"/>
    <property type="molecule type" value="Genomic_DNA"/>
</dbReference>
<organism evidence="14 15">
    <name type="scientific">Sinanodonta woodiana</name>
    <name type="common">Chinese pond mussel</name>
    <name type="synonym">Anodonta woodiana</name>
    <dbReference type="NCBI Taxonomy" id="1069815"/>
    <lineage>
        <taxon>Eukaryota</taxon>
        <taxon>Metazoa</taxon>
        <taxon>Spiralia</taxon>
        <taxon>Lophotrochozoa</taxon>
        <taxon>Mollusca</taxon>
        <taxon>Bivalvia</taxon>
        <taxon>Autobranchia</taxon>
        <taxon>Heteroconchia</taxon>
        <taxon>Palaeoheterodonta</taxon>
        <taxon>Unionida</taxon>
        <taxon>Unionoidea</taxon>
        <taxon>Unionidae</taxon>
        <taxon>Unioninae</taxon>
        <taxon>Sinanodonta</taxon>
    </lineage>
</organism>
<keyword evidence="15" id="KW-1185">Reference proteome</keyword>
<feature type="domain" description="Lipoxygenase" evidence="13">
    <location>
        <begin position="478"/>
        <end position="1032"/>
    </location>
</feature>
<dbReference type="InterPro" id="IPR001885">
    <property type="entry name" value="LipOase_mml"/>
</dbReference>
<dbReference type="Pfam" id="PF00305">
    <property type="entry name" value="Lipoxygenase"/>
    <property type="match status" value="1"/>
</dbReference>
<keyword evidence="6" id="KW-0560">Oxidoreductase</keyword>
<dbReference type="SUPFAM" id="SSF48484">
    <property type="entry name" value="Lipoxigenase"/>
    <property type="match status" value="1"/>
</dbReference>
<comment type="cofactor">
    <cofactor evidence="8">
        <name>Fe cation</name>
        <dbReference type="ChEBI" id="CHEBI:24875"/>
    </cofactor>
    <text evidence="8">Binds 1 Fe cation per subunit.</text>
</comment>
<dbReference type="PROSITE" id="PS00081">
    <property type="entry name" value="LIPOXYGENASE_2"/>
    <property type="match status" value="1"/>
</dbReference>
<keyword evidence="9" id="KW-0106">Calcium</keyword>
<dbReference type="InterPro" id="IPR020835">
    <property type="entry name" value="Catalase_sf"/>
</dbReference>
<dbReference type="SMART" id="SM00308">
    <property type="entry name" value="LH2"/>
    <property type="match status" value="1"/>
</dbReference>
<evidence type="ECO:0000256" key="11">
    <source>
        <dbReference type="PROSITE-ProRule" id="PRU00152"/>
    </source>
</evidence>
<sequence>MEGQRMQKIWKNKSYKYFEKETGKKVGDFINREEKSGLGRRASLQLFKWKNQILASNDNTWGNEVQGYADLVADPPIPDFGIFTANCTKEIRIRFFNLIGFKDAAADFRCAFLKFGDTEDAGPMDMAFMTGAASPFNDVGTLQDFLTGLQDGRAALKLWALRHPSNYYNLVDGLRRAPEEWTSLDYHNYMTYSCQTKENLLHLFRFRLIGKRDMAESKLLSIDQKHPWDLVQSDAEERKAQGTSLSDSLKRISETYPIMKLQVQSRFTVTKSAQDSIVDPSVVWDEKEFPWRDLASIVLSYNVSNLPEERAKYSFEKLPEDIRLGTSSKLESYTELLLFQERALLSSTRQRMMTEESVLKKQKMTTYIIQVETGVFMFSGTNANAFISLFGTTDRTKRLLLDKSFHNDFERGHKDAYYVSAPSVGDIKFIKLRVEGGLINREWYLRNIFIFDMESRKSYDFPCFRWLSSTITLPRGNAVLPQDEIDPALKRVRRMWLADEQMVVRWQIQTGLPSNIDYPTYKDLPRNLRFAADREWEKKIILGSYAIKMKIHNFLTVFDDFDDFEDFKALTEVLDQSEISKFIIANDNWKRDEEFGRSVLDGVNPIMIRRCQAPLNHFPVTDDMLQGILERNLSLKEEMEAGHVYLLDYKVLQDVPRKIDRYLPNPLCMLYVRSNGTLVPIAIQLGQSPEEANLIWTPHDTELDWLFAKTWVKTADIHVHALNTHFYRSHRVSEVFALATIRNLSLAHPVFKLLIPHLKYTIAVNATAGEVLLGGEDSIFFKMLAIGGHELKLIANGYKDFHWDLLNIPKEFATRGVKDPELLPNYHYRDDALIMWKCIGEFVSKVVDMYYRAESDVFNDHELQSWMREIKEKGLVSWNEDNGVPRSVESVSHLKEILTMIIFNVSCYHAAVNFGQADYYTFGPNYPSAMRTPPPTKKASTTMASIMAALPVKADQALAVAFANYLSTYSEDEVYLGEFPDVFFAETAVLKLQEEFRQELKKISEQIKTRNQKMDIPYYYLLPERVPNSVSV</sequence>
<evidence type="ECO:0000256" key="1">
    <source>
        <dbReference type="ARBA" id="ARBA00004496"/>
    </source>
</evidence>
<dbReference type="PROSITE" id="PS51393">
    <property type="entry name" value="LIPOXYGENASE_3"/>
    <property type="match status" value="1"/>
</dbReference>
<dbReference type="GO" id="GO:0051213">
    <property type="term" value="F:dioxygenase activity"/>
    <property type="evidence" value="ECO:0007669"/>
    <property type="project" value="UniProtKB-KW"/>
</dbReference>
<dbReference type="PRINTS" id="PR00087">
    <property type="entry name" value="LIPOXYGENASE"/>
</dbReference>
<evidence type="ECO:0000256" key="5">
    <source>
        <dbReference type="ARBA" id="ARBA00022964"/>
    </source>
</evidence>
<feature type="binding site" evidence="8">
    <location>
        <position position="909"/>
    </location>
    <ligand>
        <name>Fe cation</name>
        <dbReference type="ChEBI" id="CHEBI:24875"/>
        <note>catalytic</note>
    </ligand>
</feature>
<dbReference type="PRINTS" id="PR00467">
    <property type="entry name" value="MAMLPOXGNASE"/>
</dbReference>
<dbReference type="Gene3D" id="1.20.245.10">
    <property type="entry name" value="Lipoxygenase-1, Domain 5"/>
    <property type="match status" value="1"/>
</dbReference>
<comment type="subcellular location">
    <subcellularLocation>
        <location evidence="1">Cytoplasm</location>
    </subcellularLocation>
</comment>
<dbReference type="GO" id="GO:0046872">
    <property type="term" value="F:metal ion binding"/>
    <property type="evidence" value="ECO:0007669"/>
    <property type="project" value="UniProtKB-KW"/>
</dbReference>
<feature type="domain" description="PLAT" evidence="12">
    <location>
        <begin position="365"/>
        <end position="481"/>
    </location>
</feature>
<dbReference type="GO" id="GO:0006629">
    <property type="term" value="P:lipid metabolic process"/>
    <property type="evidence" value="ECO:0007669"/>
    <property type="project" value="UniProtKB-KW"/>
</dbReference>
<feature type="binding site" evidence="9">
    <location>
        <position position="402"/>
    </location>
    <ligand>
        <name>Ca(2+)</name>
        <dbReference type="ChEBI" id="CHEBI:29108"/>
        <label>1</label>
    </ligand>
</feature>
<dbReference type="InterPro" id="IPR013819">
    <property type="entry name" value="LipOase_C"/>
</dbReference>
<dbReference type="InterPro" id="IPR036226">
    <property type="entry name" value="LipOase_C_sf"/>
</dbReference>
<keyword evidence="5" id="KW-0223">Dioxygenase</keyword>
<dbReference type="InterPro" id="IPR020834">
    <property type="entry name" value="LipOase_CS"/>
</dbReference>
<evidence type="ECO:0000256" key="10">
    <source>
        <dbReference type="PIRSR" id="PIRSR601885-3"/>
    </source>
</evidence>